<dbReference type="InterPro" id="IPR007484">
    <property type="entry name" value="Peptidase_M28"/>
</dbReference>
<dbReference type="RefSeq" id="WP_154307182.1">
    <property type="nucleotide sequence ID" value="NZ_WKKI01000010.1"/>
</dbReference>
<feature type="chain" id="PRO_5038952806" evidence="1">
    <location>
        <begin position="24"/>
        <end position="449"/>
    </location>
</feature>
<keyword evidence="5" id="KW-1185">Reference proteome</keyword>
<proteinExistence type="predicted"/>
<evidence type="ECO:0000259" key="3">
    <source>
        <dbReference type="Pfam" id="PF04389"/>
    </source>
</evidence>
<evidence type="ECO:0000313" key="4">
    <source>
        <dbReference type="EMBL" id="MRX72045.1"/>
    </source>
</evidence>
<dbReference type="InterPro" id="IPR046450">
    <property type="entry name" value="PA_dom_sf"/>
</dbReference>
<dbReference type="Pfam" id="PF02225">
    <property type="entry name" value="PA"/>
    <property type="match status" value="1"/>
</dbReference>
<keyword evidence="4" id="KW-0378">Hydrolase</keyword>
<dbReference type="AlphaFoldDB" id="A0A7X2IYB5"/>
<dbReference type="Proteomes" id="UP000448867">
    <property type="component" value="Unassembled WGS sequence"/>
</dbReference>
<gene>
    <name evidence="4" type="ORF">GJU40_07650</name>
</gene>
<dbReference type="PANTHER" id="PTHR12147">
    <property type="entry name" value="METALLOPEPTIDASE M28 FAMILY MEMBER"/>
    <property type="match status" value="1"/>
</dbReference>
<sequence>MKKIRKSSAVVLSALLLSSSFYALPAQTADAAGPQSAVAANLKGKDQRILARFDANRAYEDVRYMSVDIGPRVAGTAAEKETADWIKNRLLSYGLDVQVQEFKIPDTMTGEIRLSSTQEVLTTIPVGSGATQEGGLQAKLVDAGFGRVTDFTEAVKGNIALISRGEGLTFAAKVQNAAAAGAAGVILYDNVESAAPLNPSLGFESSIPVAGVTRASGLALKADYAGTDKNVTLQVKRLSNAVSTNIIATRTPKHIKNPDIIHVSAHYDSVPFAPGASDNASGTSVLLELARILKSYPIDKEIRFVFVGAEEIGLLGSKYYVSQLSADEKNRSLGNFNMDMVGTSWENATAIFMNTVDGKANIVSETAKAAAKRIGTPSELILFERGASDHVSFHEAGIAAVNFIRREPGTAALEPYYHTPQDTLQYISKERLQEAGELVGVSVYSLAGK</sequence>
<comment type="caution">
    <text evidence="4">The sequence shown here is derived from an EMBL/GenBank/DDBJ whole genome shotgun (WGS) entry which is preliminary data.</text>
</comment>
<reference evidence="4 5" key="1">
    <citation type="submission" date="2019-11" db="EMBL/GenBank/DDBJ databases">
        <title>Bacillus lacus genome.</title>
        <authorList>
            <person name="Allen C.J."/>
            <person name="Newman J.D."/>
        </authorList>
    </citation>
    <scope>NUCLEOTIDE SEQUENCE [LARGE SCALE GENOMIC DNA]</scope>
    <source>
        <strain evidence="4 5">KCTC 33946</strain>
    </source>
</reference>
<organism evidence="4 5">
    <name type="scientific">Metabacillus lacus</name>
    <dbReference type="NCBI Taxonomy" id="1983721"/>
    <lineage>
        <taxon>Bacteria</taxon>
        <taxon>Bacillati</taxon>
        <taxon>Bacillota</taxon>
        <taxon>Bacilli</taxon>
        <taxon>Bacillales</taxon>
        <taxon>Bacillaceae</taxon>
        <taxon>Metabacillus</taxon>
    </lineage>
</organism>
<feature type="domain" description="PA" evidence="2">
    <location>
        <begin position="137"/>
        <end position="220"/>
    </location>
</feature>
<dbReference type="EMBL" id="WKKI01000010">
    <property type="protein sequence ID" value="MRX72045.1"/>
    <property type="molecule type" value="Genomic_DNA"/>
</dbReference>
<dbReference type="GO" id="GO:0008235">
    <property type="term" value="F:metalloexopeptidase activity"/>
    <property type="evidence" value="ECO:0007669"/>
    <property type="project" value="InterPro"/>
</dbReference>
<feature type="domain" description="Peptidase M28" evidence="3">
    <location>
        <begin position="245"/>
        <end position="439"/>
    </location>
</feature>
<dbReference type="Gene3D" id="3.50.30.30">
    <property type="match status" value="1"/>
</dbReference>
<evidence type="ECO:0000256" key="1">
    <source>
        <dbReference type="SAM" id="SignalP"/>
    </source>
</evidence>
<dbReference type="SUPFAM" id="SSF53187">
    <property type="entry name" value="Zn-dependent exopeptidases"/>
    <property type="match status" value="1"/>
</dbReference>
<dbReference type="OrthoDB" id="9762302at2"/>
<evidence type="ECO:0000313" key="5">
    <source>
        <dbReference type="Proteomes" id="UP000448867"/>
    </source>
</evidence>
<evidence type="ECO:0000259" key="2">
    <source>
        <dbReference type="Pfam" id="PF02225"/>
    </source>
</evidence>
<keyword evidence="1" id="KW-0732">Signal</keyword>
<name>A0A7X2IYB5_9BACI</name>
<dbReference type="Gene3D" id="3.40.630.10">
    <property type="entry name" value="Zn peptidases"/>
    <property type="match status" value="1"/>
</dbReference>
<dbReference type="Pfam" id="PF04389">
    <property type="entry name" value="Peptidase_M28"/>
    <property type="match status" value="1"/>
</dbReference>
<dbReference type="GO" id="GO:0006508">
    <property type="term" value="P:proteolysis"/>
    <property type="evidence" value="ECO:0007669"/>
    <property type="project" value="InterPro"/>
</dbReference>
<dbReference type="InterPro" id="IPR003137">
    <property type="entry name" value="PA_domain"/>
</dbReference>
<dbReference type="SUPFAM" id="SSF52025">
    <property type="entry name" value="PA domain"/>
    <property type="match status" value="1"/>
</dbReference>
<dbReference type="InterPro" id="IPR045175">
    <property type="entry name" value="M28_fam"/>
</dbReference>
<protein>
    <submittedName>
        <fullName evidence="4">M20/M25/M40 family metallo-hydrolase</fullName>
    </submittedName>
</protein>
<dbReference type="PANTHER" id="PTHR12147:SF26">
    <property type="entry name" value="PEPTIDASE M28 DOMAIN-CONTAINING PROTEIN"/>
    <property type="match status" value="1"/>
</dbReference>
<feature type="signal peptide" evidence="1">
    <location>
        <begin position="1"/>
        <end position="23"/>
    </location>
</feature>
<accession>A0A7X2IYB5</accession>